<dbReference type="Proteomes" id="UP000015106">
    <property type="component" value="Chromosome 6"/>
</dbReference>
<reference evidence="3" key="3">
    <citation type="submission" date="2022-06" db="UniProtKB">
        <authorList>
            <consortium name="EnsemblPlants"/>
        </authorList>
    </citation>
    <scope>IDENTIFICATION</scope>
</reference>
<protein>
    <recommendedName>
        <fullName evidence="2">MaoC-like domain-containing protein</fullName>
    </recommendedName>
</protein>
<dbReference type="InterPro" id="IPR029069">
    <property type="entry name" value="HotDog_dom_sf"/>
</dbReference>
<dbReference type="PANTHER" id="PTHR43437">
    <property type="entry name" value="HYDROXYACYL-THIOESTER DEHYDRATASE TYPE 2, MITOCHONDRIAL-RELATED"/>
    <property type="match status" value="1"/>
</dbReference>
<accession>A0A8R7UT74</accession>
<dbReference type="GO" id="GO:0005739">
    <property type="term" value="C:mitochondrion"/>
    <property type="evidence" value="ECO:0007669"/>
    <property type="project" value="TreeGrafter"/>
</dbReference>
<gene>
    <name evidence="3" type="primary">LOC125513299</name>
</gene>
<evidence type="ECO:0000313" key="3">
    <source>
        <dbReference type="EnsemblPlants" id="TuG1812G0600002254.01.T02"/>
    </source>
</evidence>
<reference evidence="4" key="1">
    <citation type="journal article" date="2013" name="Nature">
        <title>Draft genome of the wheat A-genome progenitor Triticum urartu.</title>
        <authorList>
            <person name="Ling H.Q."/>
            <person name="Zhao S."/>
            <person name="Liu D."/>
            <person name="Wang J."/>
            <person name="Sun H."/>
            <person name="Zhang C."/>
            <person name="Fan H."/>
            <person name="Li D."/>
            <person name="Dong L."/>
            <person name="Tao Y."/>
            <person name="Gao C."/>
            <person name="Wu H."/>
            <person name="Li Y."/>
            <person name="Cui Y."/>
            <person name="Guo X."/>
            <person name="Zheng S."/>
            <person name="Wang B."/>
            <person name="Yu K."/>
            <person name="Liang Q."/>
            <person name="Yang W."/>
            <person name="Lou X."/>
            <person name="Chen J."/>
            <person name="Feng M."/>
            <person name="Jian J."/>
            <person name="Zhang X."/>
            <person name="Luo G."/>
            <person name="Jiang Y."/>
            <person name="Liu J."/>
            <person name="Wang Z."/>
            <person name="Sha Y."/>
            <person name="Zhang B."/>
            <person name="Wu H."/>
            <person name="Tang D."/>
            <person name="Shen Q."/>
            <person name="Xue P."/>
            <person name="Zou S."/>
            <person name="Wang X."/>
            <person name="Liu X."/>
            <person name="Wang F."/>
            <person name="Yang Y."/>
            <person name="An X."/>
            <person name="Dong Z."/>
            <person name="Zhang K."/>
            <person name="Zhang X."/>
            <person name="Luo M.C."/>
            <person name="Dvorak J."/>
            <person name="Tong Y."/>
            <person name="Wang J."/>
            <person name="Yang H."/>
            <person name="Li Z."/>
            <person name="Wang D."/>
            <person name="Zhang A."/>
            <person name="Wang J."/>
        </authorList>
    </citation>
    <scope>NUCLEOTIDE SEQUENCE</scope>
    <source>
        <strain evidence="4">cv. G1812</strain>
    </source>
</reference>
<sequence>LRHPLTPRTLSLQIRTPPLSPSSPTSPPPPTPIPPLPLSPSQTLPPAASPPPLLSPTSGGAPHLSISLQRPLSLPWDSSSPLGFAVALPHARHVSPATRTQRRRRDLMGVLLRRCSGDPNDAFARGTGGFQRGRVVHGMLVASLFPALITSHAPGAMYASQSLKFAAPVHVRDEVVAQVQALHIKATGARHMYYYHYYIAPFFISSSF</sequence>
<feature type="compositionally biased region" description="Pro residues" evidence="1">
    <location>
        <begin position="18"/>
        <end position="38"/>
    </location>
</feature>
<proteinExistence type="predicted"/>
<dbReference type="GO" id="GO:0019171">
    <property type="term" value="F:(3R)-hydroxyacyl-[acyl-carrier-protein] dehydratase activity"/>
    <property type="evidence" value="ECO:0007669"/>
    <property type="project" value="TreeGrafter"/>
</dbReference>
<dbReference type="InterPro" id="IPR050965">
    <property type="entry name" value="UPF0336/Enoyl-CoA_hydratase"/>
</dbReference>
<evidence type="ECO:0000313" key="4">
    <source>
        <dbReference type="Proteomes" id="UP000015106"/>
    </source>
</evidence>
<dbReference type="EnsemblPlants" id="TuG1812G0600002254.01.T02">
    <property type="protein sequence ID" value="TuG1812G0600002254.01.T02"/>
    <property type="gene ID" value="TuG1812G0600002254.01"/>
</dbReference>
<reference evidence="3" key="2">
    <citation type="submission" date="2018-03" db="EMBL/GenBank/DDBJ databases">
        <title>The Triticum urartu genome reveals the dynamic nature of wheat genome evolution.</title>
        <authorList>
            <person name="Ling H."/>
            <person name="Ma B."/>
            <person name="Shi X."/>
            <person name="Liu H."/>
            <person name="Dong L."/>
            <person name="Sun H."/>
            <person name="Cao Y."/>
            <person name="Gao Q."/>
            <person name="Zheng S."/>
            <person name="Li Y."/>
            <person name="Yu Y."/>
            <person name="Du H."/>
            <person name="Qi M."/>
            <person name="Li Y."/>
            <person name="Yu H."/>
            <person name="Cui Y."/>
            <person name="Wang N."/>
            <person name="Chen C."/>
            <person name="Wu H."/>
            <person name="Zhao Y."/>
            <person name="Zhang J."/>
            <person name="Li Y."/>
            <person name="Zhou W."/>
            <person name="Zhang B."/>
            <person name="Hu W."/>
            <person name="Eijk M."/>
            <person name="Tang J."/>
            <person name="Witsenboer H."/>
            <person name="Zhao S."/>
            <person name="Li Z."/>
            <person name="Zhang A."/>
            <person name="Wang D."/>
            <person name="Liang C."/>
        </authorList>
    </citation>
    <scope>NUCLEOTIDE SEQUENCE [LARGE SCALE GENOMIC DNA]</scope>
    <source>
        <strain evidence="3">cv. G1812</strain>
    </source>
</reference>
<organism evidence="3 4">
    <name type="scientific">Triticum urartu</name>
    <name type="common">Red wild einkorn</name>
    <name type="synonym">Crithodium urartu</name>
    <dbReference type="NCBI Taxonomy" id="4572"/>
    <lineage>
        <taxon>Eukaryota</taxon>
        <taxon>Viridiplantae</taxon>
        <taxon>Streptophyta</taxon>
        <taxon>Embryophyta</taxon>
        <taxon>Tracheophyta</taxon>
        <taxon>Spermatophyta</taxon>
        <taxon>Magnoliopsida</taxon>
        <taxon>Liliopsida</taxon>
        <taxon>Poales</taxon>
        <taxon>Poaceae</taxon>
        <taxon>BOP clade</taxon>
        <taxon>Pooideae</taxon>
        <taxon>Triticodae</taxon>
        <taxon>Triticeae</taxon>
        <taxon>Triticinae</taxon>
        <taxon>Triticum</taxon>
    </lineage>
</organism>
<feature type="domain" description="MaoC-like" evidence="2">
    <location>
        <begin position="123"/>
        <end position="183"/>
    </location>
</feature>
<name>A0A8R7UT74_TRIUA</name>
<dbReference type="SUPFAM" id="SSF54637">
    <property type="entry name" value="Thioesterase/thiol ester dehydrase-isomerase"/>
    <property type="match status" value="1"/>
</dbReference>
<dbReference type="AlphaFoldDB" id="A0A8R7UT74"/>
<evidence type="ECO:0000256" key="1">
    <source>
        <dbReference type="SAM" id="MobiDB-lite"/>
    </source>
</evidence>
<dbReference type="PANTHER" id="PTHR43437:SF9">
    <property type="entry name" value="MAOC-LIKE DOMAIN-CONTAINING PROTEIN"/>
    <property type="match status" value="1"/>
</dbReference>
<feature type="region of interest" description="Disordered" evidence="1">
    <location>
        <begin position="1"/>
        <end position="64"/>
    </location>
</feature>
<dbReference type="Gene3D" id="3.10.129.10">
    <property type="entry name" value="Hotdog Thioesterase"/>
    <property type="match status" value="1"/>
</dbReference>
<dbReference type="Gramene" id="TuG1812G0600002254.01.T02">
    <property type="protein sequence ID" value="TuG1812G0600002254.01.T02"/>
    <property type="gene ID" value="TuG1812G0600002254.01"/>
</dbReference>
<dbReference type="Pfam" id="PF01575">
    <property type="entry name" value="MaoC_dehydratas"/>
    <property type="match status" value="1"/>
</dbReference>
<evidence type="ECO:0000259" key="2">
    <source>
        <dbReference type="Pfam" id="PF01575"/>
    </source>
</evidence>
<keyword evidence="4" id="KW-1185">Reference proteome</keyword>
<dbReference type="InterPro" id="IPR002539">
    <property type="entry name" value="MaoC-like_dom"/>
</dbReference>
<dbReference type="GO" id="GO:0006633">
    <property type="term" value="P:fatty acid biosynthetic process"/>
    <property type="evidence" value="ECO:0007669"/>
    <property type="project" value="TreeGrafter"/>
</dbReference>